<reference evidence="2 3" key="1">
    <citation type="journal article" date="2022" name="Allergy">
        <title>Genome assembly and annotation of Periplaneta americana reveal a comprehensive cockroach allergen profile.</title>
        <authorList>
            <person name="Wang L."/>
            <person name="Xiong Q."/>
            <person name="Saelim N."/>
            <person name="Wang L."/>
            <person name="Nong W."/>
            <person name="Wan A.T."/>
            <person name="Shi M."/>
            <person name="Liu X."/>
            <person name="Cao Q."/>
            <person name="Hui J.H.L."/>
            <person name="Sookrung N."/>
            <person name="Leung T.F."/>
            <person name="Tungtrongchitr A."/>
            <person name="Tsui S.K.W."/>
        </authorList>
    </citation>
    <scope>NUCLEOTIDE SEQUENCE [LARGE SCALE GENOMIC DNA]</scope>
    <source>
        <strain evidence="2">PWHHKU_190912</strain>
    </source>
</reference>
<evidence type="ECO:0000313" key="2">
    <source>
        <dbReference type="EMBL" id="KAJ4432139.1"/>
    </source>
</evidence>
<name>A0ABQ8SE56_PERAM</name>
<comment type="caution">
    <text evidence="2">The sequence shown here is derived from an EMBL/GenBank/DDBJ whole genome shotgun (WGS) entry which is preliminary data.</text>
</comment>
<feature type="region of interest" description="Disordered" evidence="1">
    <location>
        <begin position="1"/>
        <end position="29"/>
    </location>
</feature>
<organism evidence="2 3">
    <name type="scientific">Periplaneta americana</name>
    <name type="common">American cockroach</name>
    <name type="synonym">Blatta americana</name>
    <dbReference type="NCBI Taxonomy" id="6978"/>
    <lineage>
        <taxon>Eukaryota</taxon>
        <taxon>Metazoa</taxon>
        <taxon>Ecdysozoa</taxon>
        <taxon>Arthropoda</taxon>
        <taxon>Hexapoda</taxon>
        <taxon>Insecta</taxon>
        <taxon>Pterygota</taxon>
        <taxon>Neoptera</taxon>
        <taxon>Polyneoptera</taxon>
        <taxon>Dictyoptera</taxon>
        <taxon>Blattodea</taxon>
        <taxon>Blattoidea</taxon>
        <taxon>Blattidae</taxon>
        <taxon>Blattinae</taxon>
        <taxon>Periplaneta</taxon>
    </lineage>
</organism>
<keyword evidence="3" id="KW-1185">Reference proteome</keyword>
<dbReference type="Proteomes" id="UP001148838">
    <property type="component" value="Unassembled WGS sequence"/>
</dbReference>
<gene>
    <name evidence="2" type="ORF">ANN_20755</name>
</gene>
<dbReference type="EMBL" id="JAJSOF020000029">
    <property type="protein sequence ID" value="KAJ4432139.1"/>
    <property type="molecule type" value="Genomic_DNA"/>
</dbReference>
<proteinExistence type="predicted"/>
<protein>
    <submittedName>
        <fullName evidence="2">Uncharacterized protein</fullName>
    </submittedName>
</protein>
<sequence>MAGLSSSEKKMQSHRNPGPTHESRRLQTVGNCCRNKSVVVSYSETLRTQSLYKQAGPKKLLAVLGPASVDCNNDEEMIWSKEWGQSSGRTSSLNWKEWPGGSRQKKVDMDNIKMAVHRWTGRSEVNWLTQWAAVHSWSGSCLRS</sequence>
<evidence type="ECO:0000313" key="3">
    <source>
        <dbReference type="Proteomes" id="UP001148838"/>
    </source>
</evidence>
<evidence type="ECO:0000256" key="1">
    <source>
        <dbReference type="SAM" id="MobiDB-lite"/>
    </source>
</evidence>
<accession>A0ABQ8SE56</accession>